<reference evidence="2" key="1">
    <citation type="submission" date="2024-05" db="EMBL/GenBank/DDBJ databases">
        <title>Whole genome shotgun sequence of Streptomyces hydrogenans NBRC 13475.</title>
        <authorList>
            <person name="Komaki H."/>
            <person name="Tamura T."/>
        </authorList>
    </citation>
    <scope>NUCLEOTIDE SEQUENCE</scope>
    <source>
        <strain evidence="2">NBRC 13475</strain>
    </source>
</reference>
<accession>A0ABQ3PSN3</accession>
<organism evidence="2 3">
    <name type="scientific">Streptomyces hydrogenans</name>
    <dbReference type="NCBI Taxonomy" id="1873719"/>
    <lineage>
        <taxon>Bacteria</taxon>
        <taxon>Bacillati</taxon>
        <taxon>Actinomycetota</taxon>
        <taxon>Actinomycetes</taxon>
        <taxon>Kitasatosporales</taxon>
        <taxon>Streptomycetaceae</taxon>
        <taxon>Streptomyces</taxon>
    </lineage>
</organism>
<name>A0ABQ3PSN3_9ACTN</name>
<keyword evidence="3" id="KW-1185">Reference proteome</keyword>
<protein>
    <recommendedName>
        <fullName evidence="4">DNA ligase (ATP)</fullName>
    </recommendedName>
</protein>
<evidence type="ECO:0000313" key="2">
    <source>
        <dbReference type="EMBL" id="GHI28033.1"/>
    </source>
</evidence>
<evidence type="ECO:0000313" key="3">
    <source>
        <dbReference type="Proteomes" id="UP001052739"/>
    </source>
</evidence>
<dbReference type="EMBL" id="BNDW01000119">
    <property type="protein sequence ID" value="GHI28033.1"/>
    <property type="molecule type" value="Genomic_DNA"/>
</dbReference>
<dbReference type="Proteomes" id="UP001052739">
    <property type="component" value="Unassembled WGS sequence"/>
</dbReference>
<evidence type="ECO:0000256" key="1">
    <source>
        <dbReference type="SAM" id="MobiDB-lite"/>
    </source>
</evidence>
<evidence type="ECO:0008006" key="4">
    <source>
        <dbReference type="Google" id="ProtNLM"/>
    </source>
</evidence>
<gene>
    <name evidence="2" type="ORF">Shyd_94040</name>
</gene>
<comment type="caution">
    <text evidence="2">The sequence shown here is derived from an EMBL/GenBank/DDBJ whole genome shotgun (WGS) entry which is preliminary data.</text>
</comment>
<sequence>MDDAVESGAQQRCHCPQGGVAPTPPAYSTKVRWIAPKLVVAVNEKTPGRTCVPFTPWRPGL</sequence>
<proteinExistence type="predicted"/>
<feature type="region of interest" description="Disordered" evidence="1">
    <location>
        <begin position="1"/>
        <end position="22"/>
    </location>
</feature>